<protein>
    <submittedName>
        <fullName evidence="1">Uncharacterized protein</fullName>
    </submittedName>
</protein>
<proteinExistence type="predicted"/>
<dbReference type="Proteomes" id="UP000233766">
    <property type="component" value="Unassembled WGS sequence"/>
</dbReference>
<name>A0A2N3VIK6_9NOCA</name>
<keyword evidence="2" id="KW-1185">Reference proteome</keyword>
<dbReference type="AlphaFoldDB" id="A0A2N3VIK6"/>
<organism evidence="1 2">
    <name type="scientific">Nocardia fluminea</name>
    <dbReference type="NCBI Taxonomy" id="134984"/>
    <lineage>
        <taxon>Bacteria</taxon>
        <taxon>Bacillati</taxon>
        <taxon>Actinomycetota</taxon>
        <taxon>Actinomycetes</taxon>
        <taxon>Mycobacteriales</taxon>
        <taxon>Nocardiaceae</taxon>
        <taxon>Nocardia</taxon>
    </lineage>
</organism>
<sequence length="53" mass="5959">MRDSPVRDSNSSNYSVQVRYRPAVGQNTSLGGLRIREATTTRLDAYLEEVART</sequence>
<accession>A0A2N3VIK6</accession>
<reference evidence="1 2" key="1">
    <citation type="submission" date="2017-12" db="EMBL/GenBank/DDBJ databases">
        <title>Sequencing the genomes of 1000 Actinobacteria strains.</title>
        <authorList>
            <person name="Klenk H.-P."/>
        </authorList>
    </citation>
    <scope>NUCLEOTIDE SEQUENCE [LARGE SCALE GENOMIC DNA]</scope>
    <source>
        <strain evidence="1 2">DSM 44489</strain>
    </source>
</reference>
<gene>
    <name evidence="1" type="ORF">ATK86_5935</name>
</gene>
<evidence type="ECO:0000313" key="2">
    <source>
        <dbReference type="Proteomes" id="UP000233766"/>
    </source>
</evidence>
<evidence type="ECO:0000313" key="1">
    <source>
        <dbReference type="EMBL" id="PKV81469.1"/>
    </source>
</evidence>
<comment type="caution">
    <text evidence="1">The sequence shown here is derived from an EMBL/GenBank/DDBJ whole genome shotgun (WGS) entry which is preliminary data.</text>
</comment>
<dbReference type="EMBL" id="PJMW01000002">
    <property type="protein sequence ID" value="PKV81469.1"/>
    <property type="molecule type" value="Genomic_DNA"/>
</dbReference>